<gene>
    <name evidence="3" type="ORF">GLE_2583</name>
</gene>
<accession>A0A0S2DH28</accession>
<dbReference type="Pfam" id="PF20232">
    <property type="entry name" value="T6SS_FHA_C"/>
    <property type="match status" value="1"/>
</dbReference>
<dbReference type="InterPro" id="IPR017735">
    <property type="entry name" value="T6SS_FHA"/>
</dbReference>
<dbReference type="OrthoDB" id="273564at2"/>
<dbReference type="CDD" id="cd00060">
    <property type="entry name" value="FHA"/>
    <property type="match status" value="1"/>
</dbReference>
<dbReference type="Proteomes" id="UP000061569">
    <property type="component" value="Chromosome"/>
</dbReference>
<dbReference type="PATRIC" id="fig|69.6.peg.2542"/>
<evidence type="ECO:0000259" key="2">
    <source>
        <dbReference type="PROSITE" id="PS50006"/>
    </source>
</evidence>
<dbReference type="SMART" id="SM00240">
    <property type="entry name" value="FHA"/>
    <property type="match status" value="1"/>
</dbReference>
<feature type="compositionally biased region" description="Basic and acidic residues" evidence="1">
    <location>
        <begin position="324"/>
        <end position="334"/>
    </location>
</feature>
<dbReference type="InterPro" id="IPR046883">
    <property type="entry name" value="T6SS_FHA_C"/>
</dbReference>
<dbReference type="Pfam" id="PF00498">
    <property type="entry name" value="FHA"/>
    <property type="match status" value="1"/>
</dbReference>
<dbReference type="PROSITE" id="PS50006">
    <property type="entry name" value="FHA_DOMAIN"/>
    <property type="match status" value="1"/>
</dbReference>
<feature type="region of interest" description="Disordered" evidence="1">
    <location>
        <begin position="234"/>
        <end position="266"/>
    </location>
</feature>
<evidence type="ECO:0000256" key="1">
    <source>
        <dbReference type="SAM" id="MobiDB-lite"/>
    </source>
</evidence>
<reference evidence="3 4" key="1">
    <citation type="submission" date="2015-11" db="EMBL/GenBank/DDBJ databases">
        <title>Genome sequences of Lysobacter enzymogenes strain C3 and Lysobacter antibioticus ATCC 29479.</title>
        <authorList>
            <person name="Kobayashi D.Y."/>
        </authorList>
    </citation>
    <scope>NUCLEOTIDE SEQUENCE [LARGE SCALE GENOMIC DNA]</scope>
    <source>
        <strain evidence="3 4">C3</strain>
    </source>
</reference>
<feature type="domain" description="FHA" evidence="2">
    <location>
        <begin position="30"/>
        <end position="78"/>
    </location>
</feature>
<dbReference type="EMBL" id="CP013140">
    <property type="protein sequence ID" value="ALN57932.1"/>
    <property type="molecule type" value="Genomic_DNA"/>
</dbReference>
<dbReference type="KEGG" id="lez:GLE_2583"/>
<protein>
    <submittedName>
        <fullName evidence="3">Type VI secretion system FHA domain protein</fullName>
    </submittedName>
</protein>
<name>A0A0S2DH28_LYSEN</name>
<proteinExistence type="predicted"/>
<organism evidence="3 4">
    <name type="scientific">Lysobacter enzymogenes</name>
    <dbReference type="NCBI Taxonomy" id="69"/>
    <lineage>
        <taxon>Bacteria</taxon>
        <taxon>Pseudomonadati</taxon>
        <taxon>Pseudomonadota</taxon>
        <taxon>Gammaproteobacteria</taxon>
        <taxon>Lysobacterales</taxon>
        <taxon>Lysobacteraceae</taxon>
        <taxon>Lysobacter</taxon>
    </lineage>
</organism>
<feature type="compositionally biased region" description="Pro residues" evidence="1">
    <location>
        <begin position="340"/>
        <end position="354"/>
    </location>
</feature>
<dbReference type="SUPFAM" id="SSF49879">
    <property type="entry name" value="SMAD/FHA domain"/>
    <property type="match status" value="1"/>
</dbReference>
<dbReference type="AlphaFoldDB" id="A0A0S2DH28"/>
<sequence length="528" mass="55716">MSASAQALTMRLRDSALAPAGARAQFEGGGSIGRGAACDWVLEADGVSRLHATVRCLDGLYFIEDHSTNGLLHNGAALQPGLPVALRHGDWLKIDVFEIDIAIGTDGAHAAAAQPTYAPMPAPVDDELPEVSIAVLSGAESDYVDEHDLQALLAGPRSAVAVDPLALLDRAEAGHGTEWSIGGWNHTPAAAAAYHMPMATVAAPAPAVLPENWDRTRTQYASAPVQEAAASAKRAPAAVAAGEGEGDTAPQPRRAAVDARPGLQTSEPAPAAIAIDEDFLAAAAPAVAPQRPEPDPLQALFDPPPSAAIAPVAFVGEFERPLDHPVEHPIEHPVDSTPNAPRPVPTGPQPPQHPAPAADAALFATAVAGLMDLLRARAEFKNGLRLPSTLVQRRENNPLKFAASVDEAIARLGGPTDGAYLAGEAAIEDAMRDIRHHQLALLAAMRIALEHAFAHFDPIHFDPDGGGKTALGWGGKGWRRYRERYQALRGDPDERYRVLFGDEFARAYEEQMSLMKTRDAGAHWSGTA</sequence>
<dbReference type="InterPro" id="IPR008984">
    <property type="entry name" value="SMAD_FHA_dom_sf"/>
</dbReference>
<evidence type="ECO:0000313" key="4">
    <source>
        <dbReference type="Proteomes" id="UP000061569"/>
    </source>
</evidence>
<dbReference type="STRING" id="69.GLE_2583"/>
<dbReference type="InterPro" id="IPR000253">
    <property type="entry name" value="FHA_dom"/>
</dbReference>
<evidence type="ECO:0000313" key="3">
    <source>
        <dbReference type="EMBL" id="ALN57932.1"/>
    </source>
</evidence>
<dbReference type="NCBIfam" id="TIGR03354">
    <property type="entry name" value="VI_FHA"/>
    <property type="match status" value="1"/>
</dbReference>
<feature type="region of interest" description="Disordered" evidence="1">
    <location>
        <begin position="324"/>
        <end position="356"/>
    </location>
</feature>
<dbReference type="Gene3D" id="2.60.200.20">
    <property type="match status" value="1"/>
</dbReference>